<comment type="similarity">
    <text evidence="1">Belongs to the helicase family. RecQ subfamily.</text>
</comment>
<dbReference type="EMBL" id="VSWD01000002">
    <property type="protein sequence ID" value="KAK3107170.1"/>
    <property type="molecule type" value="Genomic_DNA"/>
</dbReference>
<keyword evidence="2" id="KW-0238">DNA-binding</keyword>
<gene>
    <name evidence="7" type="ORF">FSP39_008446</name>
</gene>
<dbReference type="Gene3D" id="3.40.50.300">
    <property type="entry name" value="P-loop containing nucleotide triphosphate hydrolases"/>
    <property type="match status" value="1"/>
</dbReference>
<dbReference type="InterPro" id="IPR014001">
    <property type="entry name" value="Helicase_ATP-bd"/>
</dbReference>
<evidence type="ECO:0000313" key="7">
    <source>
        <dbReference type="EMBL" id="KAK3107170.1"/>
    </source>
</evidence>
<dbReference type="SUPFAM" id="SSF52540">
    <property type="entry name" value="P-loop containing nucleoside triphosphate hydrolases"/>
    <property type="match status" value="1"/>
</dbReference>
<comment type="catalytic activity">
    <reaction evidence="4">
        <text>Couples ATP hydrolysis with the unwinding of duplex DNA by translocating in the 3'-5' direction.</text>
        <dbReference type="EC" id="5.6.2.4"/>
    </reaction>
</comment>
<dbReference type="GO" id="GO:0009378">
    <property type="term" value="F:four-way junction helicase activity"/>
    <property type="evidence" value="ECO:0007669"/>
    <property type="project" value="TreeGrafter"/>
</dbReference>
<dbReference type="PANTHER" id="PTHR13710">
    <property type="entry name" value="DNA HELICASE RECQ FAMILY MEMBER"/>
    <property type="match status" value="1"/>
</dbReference>
<proteinExistence type="inferred from homology"/>
<dbReference type="PANTHER" id="PTHR13710:SF105">
    <property type="entry name" value="ATP-DEPENDENT DNA HELICASE Q1"/>
    <property type="match status" value="1"/>
</dbReference>
<evidence type="ECO:0000256" key="2">
    <source>
        <dbReference type="ARBA" id="ARBA00023125"/>
    </source>
</evidence>
<keyword evidence="3" id="KW-0413">Isomerase</keyword>
<evidence type="ECO:0000256" key="1">
    <source>
        <dbReference type="ARBA" id="ARBA00005446"/>
    </source>
</evidence>
<dbReference type="GO" id="GO:0005737">
    <property type="term" value="C:cytoplasm"/>
    <property type="evidence" value="ECO:0007669"/>
    <property type="project" value="TreeGrafter"/>
</dbReference>
<evidence type="ECO:0000313" key="8">
    <source>
        <dbReference type="Proteomes" id="UP001186944"/>
    </source>
</evidence>
<dbReference type="InterPro" id="IPR027417">
    <property type="entry name" value="P-loop_NTPase"/>
</dbReference>
<dbReference type="AlphaFoldDB" id="A0AA88YVW3"/>
<dbReference type="Pfam" id="PF00270">
    <property type="entry name" value="DEAD"/>
    <property type="match status" value="1"/>
</dbReference>
<evidence type="ECO:0000256" key="5">
    <source>
        <dbReference type="ARBA" id="ARBA00034808"/>
    </source>
</evidence>
<sequence>MAACSYDFDCVRKTFNLPVLQDFQKETLTALLNKRDAFVSVRTGGGKSICYQGFVTAFGDRHREEPCSVLVVSPLISIMKEQCKYLENIGFSSAYIGCDSGKDEAIFANSIQFVFTSPESLCGSDKWRGWLTNNTTIRLIAVDEAHTVLHW</sequence>
<dbReference type="Proteomes" id="UP001186944">
    <property type="component" value="Unassembled WGS sequence"/>
</dbReference>
<accession>A0AA88YVW3</accession>
<dbReference type="GO" id="GO:0000724">
    <property type="term" value="P:double-strand break repair via homologous recombination"/>
    <property type="evidence" value="ECO:0007669"/>
    <property type="project" value="TreeGrafter"/>
</dbReference>
<dbReference type="PROSITE" id="PS51192">
    <property type="entry name" value="HELICASE_ATP_BIND_1"/>
    <property type="match status" value="1"/>
</dbReference>
<dbReference type="GO" id="GO:0003677">
    <property type="term" value="F:DNA binding"/>
    <property type="evidence" value="ECO:0007669"/>
    <property type="project" value="UniProtKB-KW"/>
</dbReference>
<dbReference type="GO" id="GO:0043138">
    <property type="term" value="F:3'-5' DNA helicase activity"/>
    <property type="evidence" value="ECO:0007669"/>
    <property type="project" value="UniProtKB-EC"/>
</dbReference>
<protein>
    <recommendedName>
        <fullName evidence="5">DNA 3'-5' helicase</fullName>
        <ecNumber evidence="5">5.6.2.4</ecNumber>
    </recommendedName>
</protein>
<keyword evidence="8" id="KW-1185">Reference proteome</keyword>
<comment type="caution">
    <text evidence="7">The sequence shown here is derived from an EMBL/GenBank/DDBJ whole genome shotgun (WGS) entry which is preliminary data.</text>
</comment>
<feature type="domain" description="Helicase ATP-binding" evidence="6">
    <location>
        <begin position="28"/>
        <end position="151"/>
    </location>
</feature>
<organism evidence="7 8">
    <name type="scientific">Pinctada imbricata</name>
    <name type="common">Atlantic pearl-oyster</name>
    <name type="synonym">Pinctada martensii</name>
    <dbReference type="NCBI Taxonomy" id="66713"/>
    <lineage>
        <taxon>Eukaryota</taxon>
        <taxon>Metazoa</taxon>
        <taxon>Spiralia</taxon>
        <taxon>Lophotrochozoa</taxon>
        <taxon>Mollusca</taxon>
        <taxon>Bivalvia</taxon>
        <taxon>Autobranchia</taxon>
        <taxon>Pteriomorphia</taxon>
        <taxon>Pterioida</taxon>
        <taxon>Pterioidea</taxon>
        <taxon>Pteriidae</taxon>
        <taxon>Pinctada</taxon>
    </lineage>
</organism>
<dbReference type="GO" id="GO:0005694">
    <property type="term" value="C:chromosome"/>
    <property type="evidence" value="ECO:0007669"/>
    <property type="project" value="TreeGrafter"/>
</dbReference>
<dbReference type="InterPro" id="IPR011545">
    <property type="entry name" value="DEAD/DEAH_box_helicase_dom"/>
</dbReference>
<evidence type="ECO:0000256" key="3">
    <source>
        <dbReference type="ARBA" id="ARBA00023235"/>
    </source>
</evidence>
<reference evidence="7" key="1">
    <citation type="submission" date="2019-08" db="EMBL/GenBank/DDBJ databases">
        <title>The improved chromosome-level genome for the pearl oyster Pinctada fucata martensii using PacBio sequencing and Hi-C.</title>
        <authorList>
            <person name="Zheng Z."/>
        </authorList>
    </citation>
    <scope>NUCLEOTIDE SEQUENCE</scope>
    <source>
        <strain evidence="7">ZZ-2019</strain>
        <tissue evidence="7">Adductor muscle</tissue>
    </source>
</reference>
<evidence type="ECO:0000256" key="4">
    <source>
        <dbReference type="ARBA" id="ARBA00034617"/>
    </source>
</evidence>
<name>A0AA88YVW3_PINIB</name>
<dbReference type="GO" id="GO:0005524">
    <property type="term" value="F:ATP binding"/>
    <property type="evidence" value="ECO:0007669"/>
    <property type="project" value="InterPro"/>
</dbReference>
<dbReference type="EC" id="5.6.2.4" evidence="5"/>
<evidence type="ECO:0000259" key="6">
    <source>
        <dbReference type="PROSITE" id="PS51192"/>
    </source>
</evidence>